<evidence type="ECO:0000256" key="3">
    <source>
        <dbReference type="ARBA" id="ARBA00022989"/>
    </source>
</evidence>
<dbReference type="PROSITE" id="PS50111">
    <property type="entry name" value="CHEMOTAXIS_TRANSDUC_2"/>
    <property type="match status" value="1"/>
</dbReference>
<dbReference type="EMBL" id="MCBT01000043">
    <property type="protein sequence ID" value="OEG73199.1"/>
    <property type="molecule type" value="Genomic_DNA"/>
</dbReference>
<evidence type="ECO:0000256" key="2">
    <source>
        <dbReference type="ARBA" id="ARBA00022692"/>
    </source>
</evidence>
<comment type="caution">
    <text evidence="11">The sequence shown here is derived from an EMBL/GenBank/DDBJ whole genome shotgun (WGS) entry which is preliminary data.</text>
</comment>
<evidence type="ECO:0000259" key="9">
    <source>
        <dbReference type="PROSITE" id="PS50111"/>
    </source>
</evidence>
<dbReference type="GO" id="GO:0007165">
    <property type="term" value="P:signal transduction"/>
    <property type="evidence" value="ECO:0007669"/>
    <property type="project" value="UniProtKB-KW"/>
</dbReference>
<evidence type="ECO:0000256" key="6">
    <source>
        <dbReference type="ARBA" id="ARBA00029447"/>
    </source>
</evidence>
<dbReference type="Pfam" id="PF00015">
    <property type="entry name" value="MCPsignal"/>
    <property type="match status" value="1"/>
</dbReference>
<dbReference type="RefSeq" id="WP_069671421.1">
    <property type="nucleotide sequence ID" value="NZ_JAWWDQ010000002.1"/>
</dbReference>
<comment type="similarity">
    <text evidence="6">Belongs to the methyl-accepting chemotaxis (MCP) protein family.</text>
</comment>
<dbReference type="PANTHER" id="PTHR32089">
    <property type="entry name" value="METHYL-ACCEPTING CHEMOTAXIS PROTEIN MCPB"/>
    <property type="match status" value="1"/>
</dbReference>
<feature type="domain" description="HAMP" evidence="10">
    <location>
        <begin position="207"/>
        <end position="261"/>
    </location>
</feature>
<proteinExistence type="inferred from homology"/>
<dbReference type="CDD" id="cd06225">
    <property type="entry name" value="HAMP"/>
    <property type="match status" value="1"/>
</dbReference>
<dbReference type="STRING" id="23.BEL05_13070"/>
<dbReference type="PROSITE" id="PS50885">
    <property type="entry name" value="HAMP"/>
    <property type="match status" value="1"/>
</dbReference>
<evidence type="ECO:0000256" key="4">
    <source>
        <dbReference type="ARBA" id="ARBA00023136"/>
    </source>
</evidence>
<sequence length="538" mass="58641">MKLNKLKIKHRIVLLTLVAIASFIFSLVVNNQSVKDNAERLNYVNTQLFPVLKLATINEGLIIQLDQNIQSAVTTGEEDSLITVDKMVEQIVNNLNDIARLLPNEAAQAQSMSNDLKVYHQKAKGLVNEFLKDDVDFNVIKNQAAENAERYNKLLQQFNAKQLDFSEQFAQSIQNTLESSDNASTSMLTIGIVASIFLIVVGYFVNNSIIVTLNNVTDSLRNISEGEGDLRSRIQYDGKDEIAVLVHWFNQFVTKLQASIADTQRTTESLGKVSTTLLDSCRNSESTVTEQSQSVDQISNAMREMFVSVEHVAEYATNAASEADNANQEAQRGQTVVANAIATINRLSDEVKATAIVVNQLDAFTSNVNAILGTIRGIAEQTNLLALNAAIEAARAGEQGRGFAVVADEVRTLASRTQSSTEEIQQVLQELSSTSTQAVEAMQRGIETADEGVQSTSLAGDALVSITDKVSAIVVVNEQIAAATEEQHNTSVLIQQYVAEIESNAQKVKATTDELGGISYDIEGVSKQLTTITDQFKV</sequence>
<dbReference type="GO" id="GO:0016020">
    <property type="term" value="C:membrane"/>
    <property type="evidence" value="ECO:0007669"/>
    <property type="project" value="UniProtKB-SubCell"/>
</dbReference>
<dbReference type="InterPro" id="IPR004090">
    <property type="entry name" value="Chemotax_Me-accpt_rcpt"/>
</dbReference>
<dbReference type="Proteomes" id="UP000095230">
    <property type="component" value="Unassembled WGS sequence"/>
</dbReference>
<evidence type="ECO:0000259" key="10">
    <source>
        <dbReference type="PROSITE" id="PS50885"/>
    </source>
</evidence>
<dbReference type="FunFam" id="1.10.287.950:FF:000001">
    <property type="entry name" value="Methyl-accepting chemotaxis sensory transducer"/>
    <property type="match status" value="1"/>
</dbReference>
<dbReference type="SMART" id="SM00304">
    <property type="entry name" value="HAMP"/>
    <property type="match status" value="1"/>
</dbReference>
<name>A0A1E5IRK6_SHECO</name>
<dbReference type="GO" id="GO:0004888">
    <property type="term" value="F:transmembrane signaling receptor activity"/>
    <property type="evidence" value="ECO:0007669"/>
    <property type="project" value="InterPro"/>
</dbReference>
<keyword evidence="4 8" id="KW-0472">Membrane</keyword>
<dbReference type="AlphaFoldDB" id="A0A1E5IRK6"/>
<protein>
    <submittedName>
        <fullName evidence="11">Chemotaxis protein</fullName>
    </submittedName>
</protein>
<dbReference type="PANTHER" id="PTHR32089:SF119">
    <property type="entry name" value="METHYL-ACCEPTING CHEMOTAXIS PROTEIN CTPL"/>
    <property type="match status" value="1"/>
</dbReference>
<feature type="transmembrane region" description="Helical" evidence="8">
    <location>
        <begin position="187"/>
        <end position="205"/>
    </location>
</feature>
<feature type="domain" description="Methyl-accepting transducer" evidence="9">
    <location>
        <begin position="266"/>
        <end position="502"/>
    </location>
</feature>
<gene>
    <name evidence="11" type="ORF">BEL05_13070</name>
</gene>
<accession>A0A1E5IRK6</accession>
<dbReference type="PRINTS" id="PR00260">
    <property type="entry name" value="CHEMTRNSDUCR"/>
</dbReference>
<dbReference type="SUPFAM" id="SSF58104">
    <property type="entry name" value="Methyl-accepting chemotaxis protein (MCP) signaling domain"/>
    <property type="match status" value="1"/>
</dbReference>
<feature type="transmembrane region" description="Helical" evidence="8">
    <location>
        <begin position="12"/>
        <end position="29"/>
    </location>
</feature>
<evidence type="ECO:0000256" key="8">
    <source>
        <dbReference type="SAM" id="Phobius"/>
    </source>
</evidence>
<dbReference type="Gene3D" id="1.10.287.950">
    <property type="entry name" value="Methyl-accepting chemotaxis protein"/>
    <property type="match status" value="1"/>
</dbReference>
<comment type="subcellular location">
    <subcellularLocation>
        <location evidence="1">Membrane</location>
        <topology evidence="1">Multi-pass membrane protein</topology>
    </subcellularLocation>
</comment>
<dbReference type="SMART" id="SM00283">
    <property type="entry name" value="MA"/>
    <property type="match status" value="1"/>
</dbReference>
<dbReference type="Pfam" id="PF00672">
    <property type="entry name" value="HAMP"/>
    <property type="match status" value="1"/>
</dbReference>
<dbReference type="OrthoDB" id="49457at2"/>
<dbReference type="GO" id="GO:0006935">
    <property type="term" value="P:chemotaxis"/>
    <property type="evidence" value="ECO:0007669"/>
    <property type="project" value="InterPro"/>
</dbReference>
<evidence type="ECO:0000256" key="1">
    <source>
        <dbReference type="ARBA" id="ARBA00004141"/>
    </source>
</evidence>
<keyword evidence="2 8" id="KW-0812">Transmembrane</keyword>
<keyword evidence="3 8" id="KW-1133">Transmembrane helix</keyword>
<keyword evidence="5 7" id="KW-0807">Transducer</keyword>
<dbReference type="InterPro" id="IPR004089">
    <property type="entry name" value="MCPsignal_dom"/>
</dbReference>
<evidence type="ECO:0000256" key="7">
    <source>
        <dbReference type="PROSITE-ProRule" id="PRU00284"/>
    </source>
</evidence>
<evidence type="ECO:0000256" key="5">
    <source>
        <dbReference type="ARBA" id="ARBA00023224"/>
    </source>
</evidence>
<evidence type="ECO:0000313" key="11">
    <source>
        <dbReference type="EMBL" id="OEG73199.1"/>
    </source>
</evidence>
<evidence type="ECO:0000313" key="12">
    <source>
        <dbReference type="Proteomes" id="UP000095230"/>
    </source>
</evidence>
<dbReference type="InterPro" id="IPR003660">
    <property type="entry name" value="HAMP_dom"/>
</dbReference>
<reference evidence="11 12" key="1">
    <citation type="submission" date="2016-07" db="EMBL/GenBank/DDBJ databases">
        <title>Whole-genome of two Shewanella species isolated from a digestive organ of sea cucumber Apostichopus japonicus Selenka 1867.</title>
        <authorList>
            <person name="Hong H.-H."/>
            <person name="Choi H."/>
            <person name="Cheon S."/>
            <person name="Oh J.-S."/>
            <person name="Lee H.-G."/>
            <person name="Park C."/>
        </authorList>
    </citation>
    <scope>NUCLEOTIDE SEQUENCE [LARGE SCALE GENOMIC DNA]</scope>
    <source>
        <strain evidence="11 12">CSB03KR</strain>
    </source>
</reference>
<organism evidence="11 12">
    <name type="scientific">Shewanella colwelliana</name>
    <name type="common">Alteromonas colwelliana</name>
    <dbReference type="NCBI Taxonomy" id="23"/>
    <lineage>
        <taxon>Bacteria</taxon>
        <taxon>Pseudomonadati</taxon>
        <taxon>Pseudomonadota</taxon>
        <taxon>Gammaproteobacteria</taxon>
        <taxon>Alteromonadales</taxon>
        <taxon>Shewanellaceae</taxon>
        <taxon>Shewanella</taxon>
    </lineage>
</organism>